<dbReference type="EMBL" id="KN838541">
    <property type="protein sequence ID" value="KIK08766.1"/>
    <property type="molecule type" value="Genomic_DNA"/>
</dbReference>
<dbReference type="InterPro" id="IPR009081">
    <property type="entry name" value="PP-bd_ACP"/>
</dbReference>
<dbReference type="InterPro" id="IPR001242">
    <property type="entry name" value="Condensation_dom"/>
</dbReference>
<dbReference type="SUPFAM" id="SSF52777">
    <property type="entry name" value="CoA-dependent acyltransferases"/>
    <property type="match status" value="2"/>
</dbReference>
<dbReference type="HOGENOM" id="CLU_307964_0_0_1"/>
<dbReference type="SUPFAM" id="SSF47336">
    <property type="entry name" value="ACP-like"/>
    <property type="match status" value="1"/>
</dbReference>
<dbReference type="GO" id="GO:0004312">
    <property type="term" value="F:fatty acid synthase activity"/>
    <property type="evidence" value="ECO:0007669"/>
    <property type="project" value="TreeGrafter"/>
</dbReference>
<dbReference type="InterPro" id="IPR036736">
    <property type="entry name" value="ACP-like_sf"/>
</dbReference>
<protein>
    <recommendedName>
        <fullName evidence="4">Carrier domain-containing protein</fullName>
    </recommendedName>
</protein>
<dbReference type="Pfam" id="PF00550">
    <property type="entry name" value="PP-binding"/>
    <property type="match status" value="1"/>
</dbReference>
<gene>
    <name evidence="5" type="ORF">K443DRAFT_533995</name>
</gene>
<evidence type="ECO:0000256" key="1">
    <source>
        <dbReference type="ARBA" id="ARBA00005179"/>
    </source>
</evidence>
<name>A0A0C9XUS1_9AGAR</name>
<dbReference type="PROSITE" id="PS50075">
    <property type="entry name" value="CARRIER"/>
    <property type="match status" value="1"/>
</dbReference>
<dbReference type="InterPro" id="IPR036291">
    <property type="entry name" value="NAD(P)-bd_dom_sf"/>
</dbReference>
<proteinExistence type="predicted"/>
<comment type="pathway">
    <text evidence="1">Secondary metabolite biosynthesis.</text>
</comment>
<dbReference type="InterPro" id="IPR023213">
    <property type="entry name" value="CAT-like_dom_sf"/>
</dbReference>
<keyword evidence="6" id="KW-1185">Reference proteome</keyword>
<dbReference type="SUPFAM" id="SSF51735">
    <property type="entry name" value="NAD(P)-binding Rossmann-fold domains"/>
    <property type="match status" value="1"/>
</dbReference>
<evidence type="ECO:0000259" key="4">
    <source>
        <dbReference type="PROSITE" id="PS50075"/>
    </source>
</evidence>
<dbReference type="AlphaFoldDB" id="A0A0C9XUS1"/>
<organism evidence="5 6">
    <name type="scientific">Laccaria amethystina LaAM-08-1</name>
    <dbReference type="NCBI Taxonomy" id="1095629"/>
    <lineage>
        <taxon>Eukaryota</taxon>
        <taxon>Fungi</taxon>
        <taxon>Dikarya</taxon>
        <taxon>Basidiomycota</taxon>
        <taxon>Agaricomycotina</taxon>
        <taxon>Agaricomycetes</taxon>
        <taxon>Agaricomycetidae</taxon>
        <taxon>Agaricales</taxon>
        <taxon>Agaricineae</taxon>
        <taxon>Hydnangiaceae</taxon>
        <taxon>Laccaria</taxon>
    </lineage>
</organism>
<dbReference type="PANTHER" id="PTHR43775">
    <property type="entry name" value="FATTY ACID SYNTHASE"/>
    <property type="match status" value="1"/>
</dbReference>
<dbReference type="SMART" id="SM00822">
    <property type="entry name" value="PKS_KR"/>
    <property type="match status" value="1"/>
</dbReference>
<dbReference type="Gene3D" id="3.30.559.30">
    <property type="entry name" value="Nonribosomal peptide synthetase, condensation domain"/>
    <property type="match status" value="1"/>
</dbReference>
<reference evidence="5 6" key="1">
    <citation type="submission" date="2014-04" db="EMBL/GenBank/DDBJ databases">
        <authorList>
            <consortium name="DOE Joint Genome Institute"/>
            <person name="Kuo A."/>
            <person name="Kohler A."/>
            <person name="Nagy L.G."/>
            <person name="Floudas D."/>
            <person name="Copeland A."/>
            <person name="Barry K.W."/>
            <person name="Cichocki N."/>
            <person name="Veneault-Fourrey C."/>
            <person name="LaButti K."/>
            <person name="Lindquist E.A."/>
            <person name="Lipzen A."/>
            <person name="Lundell T."/>
            <person name="Morin E."/>
            <person name="Murat C."/>
            <person name="Sun H."/>
            <person name="Tunlid A."/>
            <person name="Henrissat B."/>
            <person name="Grigoriev I.V."/>
            <person name="Hibbett D.S."/>
            <person name="Martin F."/>
            <person name="Nordberg H.P."/>
            <person name="Cantor M.N."/>
            <person name="Hua S.X."/>
        </authorList>
    </citation>
    <scope>NUCLEOTIDE SEQUENCE [LARGE SCALE GENOMIC DNA]</scope>
    <source>
        <strain evidence="5 6">LaAM-08-1</strain>
    </source>
</reference>
<dbReference type="STRING" id="1095629.A0A0C9XUS1"/>
<dbReference type="Proteomes" id="UP000054477">
    <property type="component" value="Unassembled WGS sequence"/>
</dbReference>
<keyword evidence="2" id="KW-0596">Phosphopantetheine</keyword>
<dbReference type="Gene3D" id="3.40.50.720">
    <property type="entry name" value="NAD(P)-binding Rossmann-like Domain"/>
    <property type="match status" value="1"/>
</dbReference>
<dbReference type="Gene3D" id="1.10.1200.10">
    <property type="entry name" value="ACP-like"/>
    <property type="match status" value="1"/>
</dbReference>
<dbReference type="GO" id="GO:0006633">
    <property type="term" value="P:fatty acid biosynthetic process"/>
    <property type="evidence" value="ECO:0007669"/>
    <property type="project" value="TreeGrafter"/>
</dbReference>
<accession>A0A0C9XUS1</accession>
<reference evidence="6" key="2">
    <citation type="submission" date="2015-01" db="EMBL/GenBank/DDBJ databases">
        <title>Evolutionary Origins and Diversification of the Mycorrhizal Mutualists.</title>
        <authorList>
            <consortium name="DOE Joint Genome Institute"/>
            <consortium name="Mycorrhizal Genomics Consortium"/>
            <person name="Kohler A."/>
            <person name="Kuo A."/>
            <person name="Nagy L.G."/>
            <person name="Floudas D."/>
            <person name="Copeland A."/>
            <person name="Barry K.W."/>
            <person name="Cichocki N."/>
            <person name="Veneault-Fourrey C."/>
            <person name="LaButti K."/>
            <person name="Lindquist E.A."/>
            <person name="Lipzen A."/>
            <person name="Lundell T."/>
            <person name="Morin E."/>
            <person name="Murat C."/>
            <person name="Riley R."/>
            <person name="Ohm R."/>
            <person name="Sun H."/>
            <person name="Tunlid A."/>
            <person name="Henrissat B."/>
            <person name="Grigoriev I.V."/>
            <person name="Hibbett D.S."/>
            <person name="Martin F."/>
        </authorList>
    </citation>
    <scope>NUCLEOTIDE SEQUENCE [LARGE SCALE GENOMIC DNA]</scope>
    <source>
        <strain evidence="6">LaAM-08-1</strain>
    </source>
</reference>
<dbReference type="Gene3D" id="3.30.559.10">
    <property type="entry name" value="Chloramphenicol acetyltransferase-like domain"/>
    <property type="match status" value="1"/>
</dbReference>
<evidence type="ECO:0000313" key="6">
    <source>
        <dbReference type="Proteomes" id="UP000054477"/>
    </source>
</evidence>
<evidence type="ECO:0000256" key="2">
    <source>
        <dbReference type="ARBA" id="ARBA00022450"/>
    </source>
</evidence>
<dbReference type="InterPro" id="IPR013968">
    <property type="entry name" value="PKS_KR"/>
</dbReference>
<feature type="domain" description="Carrier" evidence="4">
    <location>
        <begin position="376"/>
        <end position="453"/>
    </location>
</feature>
<dbReference type="InterPro" id="IPR050091">
    <property type="entry name" value="PKS_NRPS_Biosynth_Enz"/>
</dbReference>
<sequence length="959" mass="105808">MTKHSPSKHGYQRINSTGQYIHNNSNSVDQVSIPSGAPITRVIDVPKLVERYPSKIASSLANLLNAHISAPFKLQSQSTSVSRLSGSTAPCATKLEVLVVAPDVPRPIDIKSGQLFDPRKNYLLIGGSSELGVRISVWMATRGARHIVLTSRRGPDALGKMDKVYIRHLQSMDVALDIIAADARDLEAMSQLIVHAHKTAPIGGIFLMTVVSRDGLFTGMKQESFDHVYFSKVFALNTLLRLVNPAALDFLLLFSTIGSVFGNAGQSAYCASQLYLDRIAESLPNTVSISLPPVSDSGMFKRLLQSTKGRSSSKTAMKIGITTAQACEFIADSIIRQISHYVPAIAMKHVPMVFSACEPLLYNHLLPTRFLVKQTDNERGTIETPASLLCELLGLGIDKIADDVTLKDYGLDSLGAIRYSKELEGHFGIKVGQLELLGSMNIGLLNELVATSSKKAGNPALEDDEDGAKYISAPEMNLGKRIAYGEVVTTNASHLQSLIWHSYVQTQEPNGSAGGAEHVSLHREGQGETRGLFMTISSPAGIDISRMREAFAEVIQRHGALRTAFYLVQGKLGQCVYPFLDFEVNVVDLEAEANPERMAYEMSLTVCKEFPLKLEQLPLFRATIFSLGNNAWSFSFISHDVIMDQTSLGLIYREVIALYHNGLDSLEPQDMHFSDFSDWLLHTSDHRAELQKKQREFWTETLKDVQPTYLLSSTPSEEPLSDLTEIEATLDASTLALCHSLVKEVGATLSEGFFAVYNSLLYHHSSQETMVVGTTFTQRNTAQLANVVGPLTTFLPIKTTVDPNQTFQEYFTGFRADLSKSLENGDIAYEDINSEITDPSRGPSLFKHSFTYDEMNVDAISDLELKEMEVKDFRTLSKTMGKDQELLLDIYGKTGRIILRFNNHIFSEEKARNFLDTYIAFVEALCRSPDSKMCDLSAITNPAETAPETTSLLAETTTA</sequence>
<dbReference type="PANTHER" id="PTHR43775:SF37">
    <property type="entry name" value="SI:DKEY-61P9.11"/>
    <property type="match status" value="1"/>
</dbReference>
<evidence type="ECO:0000313" key="5">
    <source>
        <dbReference type="EMBL" id="KIK08766.1"/>
    </source>
</evidence>
<dbReference type="Pfam" id="PF08659">
    <property type="entry name" value="KR"/>
    <property type="match status" value="1"/>
</dbReference>
<evidence type="ECO:0000256" key="3">
    <source>
        <dbReference type="ARBA" id="ARBA00022553"/>
    </source>
</evidence>
<dbReference type="Pfam" id="PF00668">
    <property type="entry name" value="Condensation"/>
    <property type="match status" value="1"/>
</dbReference>
<dbReference type="OrthoDB" id="329835at2759"/>
<keyword evidence="3" id="KW-0597">Phosphoprotein</keyword>
<dbReference type="InterPro" id="IPR057326">
    <property type="entry name" value="KR_dom"/>
</dbReference>